<evidence type="ECO:0000313" key="1">
    <source>
        <dbReference type="EMBL" id="KAF7729476.1"/>
    </source>
</evidence>
<dbReference type="Proteomes" id="UP000605846">
    <property type="component" value="Unassembled WGS sequence"/>
</dbReference>
<sequence>MDTENMPILKNLSTVLENYSGDNFIRTLTGPNSKSPSEMTYYQKLAQLLNITLWDTVLDNEDGERICKVSKRIGEENARFNDGSMTIRFYGWYIDFIISSSGTEFEQRWKRRNVTAAVALKQQAKNVRMNKAVLTNLLAYPIDDNLTLWEVVPDVLFFTK</sequence>
<dbReference type="EMBL" id="JABAYA010000025">
    <property type="protein sequence ID" value="KAF7729476.1"/>
    <property type="molecule type" value="Genomic_DNA"/>
</dbReference>
<proteinExistence type="predicted"/>
<keyword evidence="2" id="KW-1185">Reference proteome</keyword>
<gene>
    <name evidence="1" type="ORF">EC973_004456</name>
</gene>
<evidence type="ECO:0000313" key="2">
    <source>
        <dbReference type="Proteomes" id="UP000605846"/>
    </source>
</evidence>
<accession>A0A8H7BV70</accession>
<dbReference type="AlphaFoldDB" id="A0A8H7BV70"/>
<organism evidence="1 2">
    <name type="scientific">Apophysomyces ossiformis</name>
    <dbReference type="NCBI Taxonomy" id="679940"/>
    <lineage>
        <taxon>Eukaryota</taxon>
        <taxon>Fungi</taxon>
        <taxon>Fungi incertae sedis</taxon>
        <taxon>Mucoromycota</taxon>
        <taxon>Mucoromycotina</taxon>
        <taxon>Mucoromycetes</taxon>
        <taxon>Mucorales</taxon>
        <taxon>Mucorineae</taxon>
        <taxon>Mucoraceae</taxon>
        <taxon>Apophysomyces</taxon>
    </lineage>
</organism>
<protein>
    <submittedName>
        <fullName evidence="1">Uncharacterized protein</fullName>
    </submittedName>
</protein>
<reference evidence="1" key="1">
    <citation type="submission" date="2020-01" db="EMBL/GenBank/DDBJ databases">
        <title>Genome Sequencing of Three Apophysomyces-Like Fungal Strains Confirms a Novel Fungal Genus in the Mucoromycota with divergent Burkholderia-like Endosymbiotic Bacteria.</title>
        <authorList>
            <person name="Stajich J.E."/>
            <person name="Macias A.M."/>
            <person name="Carter-House D."/>
            <person name="Lovett B."/>
            <person name="Kasson L.R."/>
            <person name="Berry K."/>
            <person name="Grigoriev I."/>
            <person name="Chang Y."/>
            <person name="Spatafora J."/>
            <person name="Kasson M.T."/>
        </authorList>
    </citation>
    <scope>NUCLEOTIDE SEQUENCE</scope>
    <source>
        <strain evidence="1">NRRL A-21654</strain>
    </source>
</reference>
<comment type="caution">
    <text evidence="1">The sequence shown here is derived from an EMBL/GenBank/DDBJ whole genome shotgun (WGS) entry which is preliminary data.</text>
</comment>
<name>A0A8H7BV70_9FUNG</name>
<dbReference type="OrthoDB" id="2284791at2759"/>